<evidence type="ECO:0000256" key="4">
    <source>
        <dbReference type="SAM" id="SignalP"/>
    </source>
</evidence>
<dbReference type="InterPro" id="IPR012939">
    <property type="entry name" value="Glyco_hydro_92"/>
</dbReference>
<dbReference type="PANTHER" id="PTHR12143">
    <property type="entry name" value="PEPTIDE N-GLYCANASE PNGASE -RELATED"/>
    <property type="match status" value="1"/>
</dbReference>
<dbReference type="AlphaFoldDB" id="A0A1T5BJ70"/>
<keyword evidence="8" id="KW-1185">Reference proteome</keyword>
<dbReference type="Gene3D" id="2.70.98.10">
    <property type="match status" value="1"/>
</dbReference>
<dbReference type="GO" id="GO:0005829">
    <property type="term" value="C:cytosol"/>
    <property type="evidence" value="ECO:0007669"/>
    <property type="project" value="TreeGrafter"/>
</dbReference>
<evidence type="ECO:0000259" key="6">
    <source>
        <dbReference type="Pfam" id="PF17678"/>
    </source>
</evidence>
<feature type="signal peptide" evidence="4">
    <location>
        <begin position="1"/>
        <end position="22"/>
    </location>
</feature>
<comment type="cofactor">
    <cofactor evidence="1">
        <name>Ca(2+)</name>
        <dbReference type="ChEBI" id="CHEBI:29108"/>
    </cofactor>
</comment>
<accession>A0A1T5BJ70</accession>
<dbReference type="GO" id="GO:0030246">
    <property type="term" value="F:carbohydrate binding"/>
    <property type="evidence" value="ECO:0007669"/>
    <property type="project" value="InterPro"/>
</dbReference>
<dbReference type="Pfam" id="PF07971">
    <property type="entry name" value="Glyco_hydro_92"/>
    <property type="match status" value="1"/>
</dbReference>
<sequence length="777" mass="88160">MRIKKTTACNLLLCLLSLPVMAQVKPADYVNPIIGTNGMGHTFPGACVPHGIVQLSPDTDTIPHNVNGVYQPRAYEYCAGYQYKDSTIVGFSHTHLSGTGHSDLGDILIMPFTGPLQTNPGTASDPDSGYRSRFSHNTEVARPGYYEVMLSDDAIKVQLTTTERVGIHKYTYPVGASQKIIVDLNHAIYNYDGKVLWANLRVENDTLLTGYRITNGWSRVNYTYFAISFSKSIKKYGYEDKQKIAYNGFWRRFKVNENFPEIGGRKVVSYFEFDDSDNKPLEIKVALSGVSTLGALKNLEAEASGRTFDELTIQAAEKWNKELSVIEAHGDKDKLTMLYTSLYHTLINPSVYADVDGQYRGVDQAVHQTKDFMNYTVFSVWDTYRALHPLFNIINRERNTDMVKSMIAHSQQSVHKALPVWSHMGNENWCMIGYHSVSVLSDAIAKGLPVDKDQSLKAMISSSSIPYYDHTDEYMKLGYVPFDQSASAASITLEYAYDDWTIYKLAQSMGNQKVADEYKKRALSYRNLFDKELGFARPRYADGTWKPAFSLLNTHGEGFIEGNSWNYSFYVPHDVNGLIEMMGGDSRFINKLDSLFSMHLPDEFFAHTEDVTREGLLGTYVHGNEPSHHIPYLYMWSSKPWKTQYWIREIMNRMYRNNIDGLCGNDDCGQMSAWYVLSAMGFYPVCPGTDQYVIGAPYLPYMKLTLENGKELVIKADKVSDKNRYVKSVKLNGKPYHKAFIGQQDIMNGGELTFEMSSQPNKQRIFKGENRPYSLSE</sequence>
<dbReference type="Gene3D" id="1.20.1610.10">
    <property type="entry name" value="alpha-1,2-mannosidases domains"/>
    <property type="match status" value="1"/>
</dbReference>
<dbReference type="Gene3D" id="1.20.1050.60">
    <property type="entry name" value="alpha-1,2-mannosidase"/>
    <property type="match status" value="1"/>
</dbReference>
<dbReference type="NCBIfam" id="TIGR01180">
    <property type="entry name" value="aman2_put"/>
    <property type="match status" value="1"/>
</dbReference>
<dbReference type="SUPFAM" id="SSF48208">
    <property type="entry name" value="Six-hairpin glycosidases"/>
    <property type="match status" value="1"/>
</dbReference>
<dbReference type="PANTHER" id="PTHR12143:SF39">
    <property type="entry name" value="SECRETED PROTEIN"/>
    <property type="match status" value="1"/>
</dbReference>
<dbReference type="GO" id="GO:0005975">
    <property type="term" value="P:carbohydrate metabolic process"/>
    <property type="evidence" value="ECO:0007669"/>
    <property type="project" value="InterPro"/>
</dbReference>
<dbReference type="FunFam" id="3.30.2080.10:FF:000001">
    <property type="entry name" value="Alpha-1,2-mannosidase subfamily"/>
    <property type="match status" value="1"/>
</dbReference>
<dbReference type="InterPro" id="IPR008928">
    <property type="entry name" value="6-hairpin_glycosidase_sf"/>
</dbReference>
<dbReference type="GO" id="GO:0000224">
    <property type="term" value="F:peptide-N4-(N-acetyl-beta-glucosaminyl)asparagine amidase activity"/>
    <property type="evidence" value="ECO:0007669"/>
    <property type="project" value="TreeGrafter"/>
</dbReference>
<evidence type="ECO:0000256" key="1">
    <source>
        <dbReference type="ARBA" id="ARBA00001913"/>
    </source>
</evidence>
<dbReference type="InterPro" id="IPR050883">
    <property type="entry name" value="PNGase"/>
</dbReference>
<dbReference type="Gene3D" id="3.30.2080.10">
    <property type="entry name" value="GH92 mannosidase domain"/>
    <property type="match status" value="1"/>
</dbReference>
<dbReference type="InterPro" id="IPR041371">
    <property type="entry name" value="GH92_N"/>
</dbReference>
<dbReference type="InterPro" id="IPR014718">
    <property type="entry name" value="GH-type_carb-bd"/>
</dbReference>
<name>A0A1T5BJ70_9BACT</name>
<reference evidence="8" key="1">
    <citation type="submission" date="2017-02" db="EMBL/GenBank/DDBJ databases">
        <authorList>
            <person name="Varghese N."/>
            <person name="Submissions S."/>
        </authorList>
    </citation>
    <scope>NUCLEOTIDE SEQUENCE [LARGE SCALE GENOMIC DNA]</scope>
    <source>
        <strain evidence="8">DSM 24967</strain>
    </source>
</reference>
<comment type="subunit">
    <text evidence="2">Monomer.</text>
</comment>
<keyword evidence="4" id="KW-0732">Signal</keyword>
<dbReference type="EMBL" id="FUYQ01000007">
    <property type="protein sequence ID" value="SKB47296.1"/>
    <property type="molecule type" value="Genomic_DNA"/>
</dbReference>
<dbReference type="Pfam" id="PF17678">
    <property type="entry name" value="Glyco_hydro_92N"/>
    <property type="match status" value="1"/>
</dbReference>
<dbReference type="InterPro" id="IPR005887">
    <property type="entry name" value="GH92_a_mannosidase_put"/>
</dbReference>
<dbReference type="Proteomes" id="UP000190852">
    <property type="component" value="Unassembled WGS sequence"/>
</dbReference>
<proteinExistence type="predicted"/>
<feature type="domain" description="Glycosyl hydrolase family 92" evidence="5">
    <location>
        <begin position="295"/>
        <end position="757"/>
    </location>
</feature>
<feature type="domain" description="Glycosyl hydrolase family 92 N-terminal" evidence="6">
    <location>
        <begin position="29"/>
        <end position="288"/>
    </location>
</feature>
<evidence type="ECO:0000256" key="3">
    <source>
        <dbReference type="ARBA" id="ARBA00022837"/>
    </source>
</evidence>
<organism evidence="7 8">
    <name type="scientific">Parabacteroides chartae</name>
    <dbReference type="NCBI Taxonomy" id="1037355"/>
    <lineage>
        <taxon>Bacteria</taxon>
        <taxon>Pseudomonadati</taxon>
        <taxon>Bacteroidota</taxon>
        <taxon>Bacteroidia</taxon>
        <taxon>Bacteroidales</taxon>
        <taxon>Tannerellaceae</taxon>
        <taxon>Parabacteroides</taxon>
    </lineage>
</organism>
<evidence type="ECO:0000259" key="5">
    <source>
        <dbReference type="Pfam" id="PF07971"/>
    </source>
</evidence>
<feature type="chain" id="PRO_5012029803" evidence="4">
    <location>
        <begin position="23"/>
        <end position="777"/>
    </location>
</feature>
<keyword evidence="3" id="KW-0106">Calcium</keyword>
<protein>
    <submittedName>
        <fullName evidence="7">Alpha-1,2-mannosidase, putative</fullName>
    </submittedName>
</protein>
<evidence type="ECO:0000313" key="8">
    <source>
        <dbReference type="Proteomes" id="UP000190852"/>
    </source>
</evidence>
<gene>
    <name evidence="7" type="ORF">SAMN05660349_01323</name>
</gene>
<evidence type="ECO:0000256" key="2">
    <source>
        <dbReference type="ARBA" id="ARBA00011245"/>
    </source>
</evidence>
<evidence type="ECO:0000313" key="7">
    <source>
        <dbReference type="EMBL" id="SKB47296.1"/>
    </source>
</evidence>
<dbReference type="GO" id="GO:0006516">
    <property type="term" value="P:glycoprotein catabolic process"/>
    <property type="evidence" value="ECO:0007669"/>
    <property type="project" value="TreeGrafter"/>
</dbReference>